<dbReference type="SUPFAM" id="SSF53850">
    <property type="entry name" value="Periplasmic binding protein-like II"/>
    <property type="match status" value="1"/>
</dbReference>
<gene>
    <name evidence="3" type="ORF">TH3_11205</name>
</gene>
<keyword evidence="2" id="KW-1133">Transmembrane helix</keyword>
<feature type="region of interest" description="Disordered" evidence="1">
    <location>
        <begin position="310"/>
        <end position="330"/>
    </location>
</feature>
<sequence length="330" mass="36329">MTYRGKAAAYAGTMQEYGVGKRRTGIVLPVLVLMVQIVWGAVCGMVPGLTGAVAQEVGKITEASAQKPEVLFAVGEWPPMITENAAGYGIHTKRVTEVFEAMGYRVRYAFVPWRRAYEQTIAGQYAATFSWIWTDERAAEVLYPRYPIAKAHQIGFYRKDRFPVGLDVNAIADIAPLGLRPVGVASYWYEVEFRRLGIQADIVTSSEAAWRFLDAGRADIYFDEKDVGLMDMARVLGEDAVKRYGITDPVQSENMFILFSRDHPQGKVLRDAFDGFLDTPEGRAMCWGWGVCEQTASATPGPKMTVNGQGRVQGNPTGADKVGADQVGGF</sequence>
<evidence type="ECO:0000313" key="3">
    <source>
        <dbReference type="EMBL" id="AJD52357.1"/>
    </source>
</evidence>
<evidence type="ECO:0000256" key="2">
    <source>
        <dbReference type="SAM" id="Phobius"/>
    </source>
</evidence>
<dbReference type="KEGG" id="txi:TH3_11205"/>
<keyword evidence="2" id="KW-0472">Membrane</keyword>
<evidence type="ECO:0000256" key="1">
    <source>
        <dbReference type="SAM" id="MobiDB-lite"/>
    </source>
</evidence>
<reference evidence="3 4" key="1">
    <citation type="journal article" date="2012" name="J. Bacteriol.">
        <title>Genome sequence of Thalassospira xiamenensis type strain M-5.</title>
        <authorList>
            <person name="Lai Q."/>
            <person name="Shao Z."/>
        </authorList>
    </citation>
    <scope>NUCLEOTIDE SEQUENCE [LARGE SCALE GENOMIC DNA]</scope>
    <source>
        <strain evidence="3 4">M-5</strain>
    </source>
</reference>
<organism evidence="3 4">
    <name type="scientific">Thalassospira xiamenensis M-5 = DSM 17429</name>
    <dbReference type="NCBI Taxonomy" id="1123366"/>
    <lineage>
        <taxon>Bacteria</taxon>
        <taxon>Pseudomonadati</taxon>
        <taxon>Pseudomonadota</taxon>
        <taxon>Alphaproteobacteria</taxon>
        <taxon>Rhodospirillales</taxon>
        <taxon>Thalassospiraceae</taxon>
        <taxon>Thalassospira</taxon>
    </lineage>
</organism>
<dbReference type="Proteomes" id="UP000007127">
    <property type="component" value="Chromosome"/>
</dbReference>
<dbReference type="EMBL" id="CP004388">
    <property type="protein sequence ID" value="AJD52357.1"/>
    <property type="molecule type" value="Genomic_DNA"/>
</dbReference>
<dbReference type="Gene3D" id="3.40.190.10">
    <property type="entry name" value="Periplasmic binding protein-like II"/>
    <property type="match status" value="2"/>
</dbReference>
<accession>A0AB72UE52</accession>
<proteinExistence type="predicted"/>
<dbReference type="PANTHER" id="PTHR35936:SF25">
    <property type="entry name" value="ABC TRANSPORTER SUBSTRATE-BINDING PROTEIN"/>
    <property type="match status" value="1"/>
</dbReference>
<name>A0AB72UE52_9PROT</name>
<dbReference type="PANTHER" id="PTHR35936">
    <property type="entry name" value="MEMBRANE-BOUND LYTIC MUREIN TRANSGLYCOSYLASE F"/>
    <property type="match status" value="1"/>
</dbReference>
<feature type="transmembrane region" description="Helical" evidence="2">
    <location>
        <begin position="26"/>
        <end position="49"/>
    </location>
</feature>
<dbReference type="AlphaFoldDB" id="A0AB72UE52"/>
<evidence type="ECO:0000313" key="4">
    <source>
        <dbReference type="Proteomes" id="UP000007127"/>
    </source>
</evidence>
<protein>
    <submittedName>
        <fullName evidence="3">Extracellular solute-binding protein, family 3</fullName>
    </submittedName>
</protein>
<keyword evidence="2" id="KW-0812">Transmembrane</keyword>